<dbReference type="SUPFAM" id="SSF69318">
    <property type="entry name" value="Integrin alpha N-terminal domain"/>
    <property type="match status" value="1"/>
</dbReference>
<dbReference type="Proteomes" id="UP000244912">
    <property type="component" value="Unassembled WGS sequence"/>
</dbReference>
<evidence type="ECO:0008006" key="4">
    <source>
        <dbReference type="Google" id="ProtNLM"/>
    </source>
</evidence>
<dbReference type="OrthoDB" id="8455098at2"/>
<evidence type="ECO:0000313" key="2">
    <source>
        <dbReference type="EMBL" id="SPJ24581.1"/>
    </source>
</evidence>
<evidence type="ECO:0000256" key="1">
    <source>
        <dbReference type="SAM" id="MobiDB-lite"/>
    </source>
</evidence>
<sequence length="94" mass="10037">MVTRGRLPEDFLGEIDAPPDLPPVSEQDTLSSGESLLQRFHGHSNSSDGAGLGVADVDGDGSLDVVLLSYDDPGNDDGRDNRFKLHLIRSGAEF</sequence>
<feature type="compositionally biased region" description="Polar residues" evidence="1">
    <location>
        <begin position="26"/>
        <end position="35"/>
    </location>
</feature>
<dbReference type="InterPro" id="IPR028994">
    <property type="entry name" value="Integrin_alpha_N"/>
</dbReference>
<gene>
    <name evidence="2" type="ORF">PAA8504_02415</name>
</gene>
<accession>A0A2R8BWN7</accession>
<reference evidence="2 3" key="1">
    <citation type="submission" date="2018-03" db="EMBL/GenBank/DDBJ databases">
        <authorList>
            <person name="Keele B.F."/>
        </authorList>
    </citation>
    <scope>NUCLEOTIDE SEQUENCE [LARGE SCALE GENOMIC DNA]</scope>
    <source>
        <strain evidence="2 3">CECT 8504</strain>
    </source>
</reference>
<dbReference type="RefSeq" id="WP_108894388.1">
    <property type="nucleotide sequence ID" value="NZ_ONZF01000004.1"/>
</dbReference>
<organism evidence="2 3">
    <name type="scientific">Palleronia abyssalis</name>
    <dbReference type="NCBI Taxonomy" id="1501240"/>
    <lineage>
        <taxon>Bacteria</taxon>
        <taxon>Pseudomonadati</taxon>
        <taxon>Pseudomonadota</taxon>
        <taxon>Alphaproteobacteria</taxon>
        <taxon>Rhodobacterales</taxon>
        <taxon>Roseobacteraceae</taxon>
        <taxon>Palleronia</taxon>
    </lineage>
</organism>
<feature type="region of interest" description="Disordered" evidence="1">
    <location>
        <begin position="1"/>
        <end position="55"/>
    </location>
</feature>
<evidence type="ECO:0000313" key="3">
    <source>
        <dbReference type="Proteomes" id="UP000244912"/>
    </source>
</evidence>
<keyword evidence="3" id="KW-1185">Reference proteome</keyword>
<proteinExistence type="predicted"/>
<protein>
    <recommendedName>
        <fullName evidence="4">FG-GAP repeat protein</fullName>
    </recommendedName>
</protein>
<dbReference type="AlphaFoldDB" id="A0A2R8BWN7"/>
<name>A0A2R8BWN7_9RHOB</name>
<dbReference type="EMBL" id="ONZF01000004">
    <property type="protein sequence ID" value="SPJ24581.1"/>
    <property type="molecule type" value="Genomic_DNA"/>
</dbReference>